<sequence>MLLDLWQLYMADLAEFRETSITVNGHYRDDRMRTYFAYDEHWAYQILHHGDLAGFALIRKSEPGTYLLGEFFILSEFRKRGVGTAAVTQLLHKFHGNWQIPFQSNNPNAATFWRKTIASLGYSARESAELDEVLMSFKNVSN</sequence>
<organism evidence="2">
    <name type="scientific">freshwater metagenome</name>
    <dbReference type="NCBI Taxonomy" id="449393"/>
    <lineage>
        <taxon>unclassified sequences</taxon>
        <taxon>metagenomes</taxon>
        <taxon>ecological metagenomes</taxon>
    </lineage>
</organism>
<dbReference type="AlphaFoldDB" id="A0A6J6HFA2"/>
<dbReference type="GO" id="GO:0016747">
    <property type="term" value="F:acyltransferase activity, transferring groups other than amino-acyl groups"/>
    <property type="evidence" value="ECO:0007669"/>
    <property type="project" value="InterPro"/>
</dbReference>
<reference evidence="2" key="1">
    <citation type="submission" date="2020-05" db="EMBL/GenBank/DDBJ databases">
        <authorList>
            <person name="Chiriac C."/>
            <person name="Salcher M."/>
            <person name="Ghai R."/>
            <person name="Kavagutti S V."/>
        </authorList>
    </citation>
    <scope>NUCLEOTIDE SEQUENCE</scope>
</reference>
<gene>
    <name evidence="2" type="ORF">UFOPK1852_00714</name>
</gene>
<proteinExistence type="predicted"/>
<protein>
    <submittedName>
        <fullName evidence="2">Unannotated protein</fullName>
    </submittedName>
</protein>
<dbReference type="EMBL" id="CAEZUS010000100">
    <property type="protein sequence ID" value="CAB4611616.1"/>
    <property type="molecule type" value="Genomic_DNA"/>
</dbReference>
<evidence type="ECO:0000313" key="2">
    <source>
        <dbReference type="EMBL" id="CAB4611616.1"/>
    </source>
</evidence>
<accession>A0A6J6HFA2</accession>
<dbReference type="InterPro" id="IPR016181">
    <property type="entry name" value="Acyl_CoA_acyltransferase"/>
</dbReference>
<feature type="domain" description="N-acetyltransferase" evidence="1">
    <location>
        <begin position="3"/>
        <end position="140"/>
    </location>
</feature>
<dbReference type="SUPFAM" id="SSF55729">
    <property type="entry name" value="Acyl-CoA N-acyltransferases (Nat)"/>
    <property type="match status" value="1"/>
</dbReference>
<dbReference type="PROSITE" id="PS51186">
    <property type="entry name" value="GNAT"/>
    <property type="match status" value="1"/>
</dbReference>
<name>A0A6J6HFA2_9ZZZZ</name>
<dbReference type="CDD" id="cd04301">
    <property type="entry name" value="NAT_SF"/>
    <property type="match status" value="1"/>
</dbReference>
<dbReference type="InterPro" id="IPR000182">
    <property type="entry name" value="GNAT_dom"/>
</dbReference>
<dbReference type="Pfam" id="PF00583">
    <property type="entry name" value="Acetyltransf_1"/>
    <property type="match status" value="1"/>
</dbReference>
<evidence type="ECO:0000259" key="1">
    <source>
        <dbReference type="PROSITE" id="PS51186"/>
    </source>
</evidence>
<dbReference type="Gene3D" id="3.40.630.30">
    <property type="match status" value="1"/>
</dbReference>